<dbReference type="Proteomes" id="UP000515140">
    <property type="component" value="Unplaced"/>
</dbReference>
<dbReference type="PANTHER" id="PTHR47229">
    <property type="entry name" value="TRANSMEMBRANE PROTEIN 141"/>
    <property type="match status" value="1"/>
</dbReference>
<dbReference type="RefSeq" id="XP_020837507.1">
    <property type="nucleotide sequence ID" value="XM_020981848.1"/>
</dbReference>
<gene>
    <name evidence="2" type="primary">TMEM141</name>
</gene>
<dbReference type="Gene3D" id="1.10.3350.20">
    <property type="entry name" value="Tmem141 protein family"/>
    <property type="match status" value="1"/>
</dbReference>
<proteinExistence type="predicted"/>
<keyword evidence="1" id="KW-1185">Reference proteome</keyword>
<accession>A0A6P5JTE8</accession>
<protein>
    <submittedName>
        <fullName evidence="2">Transmembrane protein 141 isoform X3</fullName>
    </submittedName>
</protein>
<dbReference type="GeneID" id="110205318"/>
<evidence type="ECO:0000313" key="2">
    <source>
        <dbReference type="RefSeq" id="XP_020837507.1"/>
    </source>
</evidence>
<name>A0A6P5JTE8_PHACI</name>
<dbReference type="Pfam" id="PF15110">
    <property type="entry name" value="TMEM141"/>
    <property type="match status" value="1"/>
</dbReference>
<dbReference type="InterPro" id="IPR038259">
    <property type="entry name" value="Tmem141_sf"/>
</dbReference>
<reference evidence="2" key="1">
    <citation type="submission" date="2025-08" db="UniProtKB">
        <authorList>
            <consortium name="RefSeq"/>
        </authorList>
    </citation>
    <scope>IDENTIFICATION</scope>
    <source>
        <tissue evidence="2">Spleen</tissue>
    </source>
</reference>
<keyword evidence="2" id="KW-0472">Membrane</keyword>
<organism evidence="1 2">
    <name type="scientific">Phascolarctos cinereus</name>
    <name type="common">Koala</name>
    <dbReference type="NCBI Taxonomy" id="38626"/>
    <lineage>
        <taxon>Eukaryota</taxon>
        <taxon>Metazoa</taxon>
        <taxon>Chordata</taxon>
        <taxon>Craniata</taxon>
        <taxon>Vertebrata</taxon>
        <taxon>Euteleostomi</taxon>
        <taxon>Mammalia</taxon>
        <taxon>Metatheria</taxon>
        <taxon>Diprotodontia</taxon>
        <taxon>Phascolarctidae</taxon>
        <taxon>Phascolarctos</taxon>
    </lineage>
</organism>
<sequence length="112" mass="12479">MVTLGLSRVDDAVAARHPGLREYAACQSQAFMKGIITFITGHTGQEWSQANQGLGHWQAPVQPSSYRRSSRGSCPIPCSGLCYWLWSRPLKGVQIQNRRKISMGMFWSKGPL</sequence>
<dbReference type="InterPro" id="IPR026788">
    <property type="entry name" value="Tmem141"/>
</dbReference>
<dbReference type="PANTHER" id="PTHR47229:SF1">
    <property type="entry name" value="TRANSMEMBRANE PROTEIN 141"/>
    <property type="match status" value="1"/>
</dbReference>
<evidence type="ECO:0000313" key="1">
    <source>
        <dbReference type="Proteomes" id="UP000515140"/>
    </source>
</evidence>
<dbReference type="CTD" id="85014"/>
<dbReference type="AlphaFoldDB" id="A0A6P5JTE8"/>
<keyword evidence="2" id="KW-0812">Transmembrane</keyword>